<protein>
    <submittedName>
        <fullName evidence="2">Uncharacterized protein</fullName>
    </submittedName>
</protein>
<dbReference type="RefSeq" id="WP_088473677.1">
    <property type="nucleotide sequence ID" value="NZ_NISJ01000009.1"/>
</dbReference>
<feature type="transmembrane region" description="Helical" evidence="1">
    <location>
        <begin position="7"/>
        <end position="27"/>
    </location>
</feature>
<keyword evidence="1" id="KW-0812">Transmembrane</keyword>
<dbReference type="EMBL" id="NISJ01000009">
    <property type="protein sequence ID" value="OWQ94419.1"/>
    <property type="molecule type" value="Genomic_DNA"/>
</dbReference>
<evidence type="ECO:0000313" key="2">
    <source>
        <dbReference type="EMBL" id="OWQ94419.1"/>
    </source>
</evidence>
<organism evidence="2 3">
    <name type="scientific">Sphingopyxis witflariensis</name>
    <dbReference type="NCBI Taxonomy" id="173675"/>
    <lineage>
        <taxon>Bacteria</taxon>
        <taxon>Pseudomonadati</taxon>
        <taxon>Pseudomonadota</taxon>
        <taxon>Alphaproteobacteria</taxon>
        <taxon>Sphingomonadales</taxon>
        <taxon>Sphingomonadaceae</taxon>
        <taxon>Sphingopyxis</taxon>
    </lineage>
</organism>
<evidence type="ECO:0000256" key="1">
    <source>
        <dbReference type="SAM" id="Phobius"/>
    </source>
</evidence>
<feature type="transmembrane region" description="Helical" evidence="1">
    <location>
        <begin position="33"/>
        <end position="55"/>
    </location>
</feature>
<keyword evidence="1" id="KW-1133">Transmembrane helix</keyword>
<evidence type="ECO:0000313" key="3">
    <source>
        <dbReference type="Proteomes" id="UP000197097"/>
    </source>
</evidence>
<accession>A0A2D0AML6</accession>
<dbReference type="AlphaFoldDB" id="A0A2D0AML6"/>
<gene>
    <name evidence="2" type="ORF">CDQ91_15710</name>
</gene>
<comment type="caution">
    <text evidence="2">The sequence shown here is derived from an EMBL/GenBank/DDBJ whole genome shotgun (WGS) entry which is preliminary data.</text>
</comment>
<name>A0A2D0AML6_9SPHN</name>
<sequence>MANWLTGVGYALSIISVALLAWVAWPAPDADRALVGAIIAGAALSVVGMVLRWAAHIVQNRKIEEDN</sequence>
<keyword evidence="3" id="KW-1185">Reference proteome</keyword>
<proteinExistence type="predicted"/>
<keyword evidence="1" id="KW-0472">Membrane</keyword>
<reference evidence="2 3" key="1">
    <citation type="journal article" date="2002" name="Int. J. Syst. Evol. Microbiol.">
        <title>Sphingopyxis witflariensis sp. nov., isolated from activated sludge.</title>
        <authorList>
            <person name="Kampfer P."/>
            <person name="Witzenberger R."/>
            <person name="Denner E.B."/>
            <person name="Busse H.J."/>
            <person name="Neef A."/>
        </authorList>
    </citation>
    <scope>NUCLEOTIDE SEQUENCE [LARGE SCALE GENOMIC DNA]</scope>
    <source>
        <strain evidence="2 3">DSM 14551</strain>
    </source>
</reference>
<dbReference type="Proteomes" id="UP000197097">
    <property type="component" value="Unassembled WGS sequence"/>
</dbReference>
<dbReference type="OrthoDB" id="7574866at2"/>